<dbReference type="InterPro" id="IPR001841">
    <property type="entry name" value="Znf_RING"/>
</dbReference>
<feature type="domain" description="Tudor" evidence="8">
    <location>
        <begin position="1318"/>
        <end position="1379"/>
    </location>
</feature>
<name>A0A6P8HLA2_ACTTE</name>
<dbReference type="GeneID" id="116293265"/>
<dbReference type="InterPro" id="IPR018957">
    <property type="entry name" value="Znf_C3HC4_RING-type"/>
</dbReference>
<feature type="domain" description="RING-type" evidence="6">
    <location>
        <begin position="7"/>
        <end position="59"/>
    </location>
</feature>
<proteinExistence type="predicted"/>
<reference evidence="10" key="1">
    <citation type="submission" date="2025-08" db="UniProtKB">
        <authorList>
            <consortium name="RefSeq"/>
        </authorList>
    </citation>
    <scope>IDENTIFICATION</scope>
    <source>
        <tissue evidence="10">Tentacle</tissue>
    </source>
</reference>
<feature type="compositionally biased region" description="Acidic residues" evidence="5">
    <location>
        <begin position="1488"/>
        <end position="1504"/>
    </location>
</feature>
<feature type="region of interest" description="Disordered" evidence="5">
    <location>
        <begin position="889"/>
        <end position="930"/>
    </location>
</feature>
<feature type="region of interest" description="Disordered" evidence="5">
    <location>
        <begin position="409"/>
        <end position="437"/>
    </location>
</feature>
<dbReference type="InParanoid" id="A0A6P8HLA2"/>
<dbReference type="PANTHER" id="PTHR16442">
    <property type="entry name" value="RING FINGER PROTEIN 17"/>
    <property type="match status" value="1"/>
</dbReference>
<dbReference type="Pfam" id="PF00097">
    <property type="entry name" value="zf-C3HC4"/>
    <property type="match status" value="1"/>
</dbReference>
<evidence type="ECO:0000259" key="6">
    <source>
        <dbReference type="PROSITE" id="PS50089"/>
    </source>
</evidence>
<dbReference type="OrthoDB" id="5800423at2759"/>
<keyword evidence="2 4" id="KW-0863">Zinc-finger</keyword>
<feature type="compositionally biased region" description="Basic and acidic residues" evidence="5">
    <location>
        <begin position="894"/>
        <end position="930"/>
    </location>
</feature>
<dbReference type="Gene3D" id="3.30.160.60">
    <property type="entry name" value="Classic Zinc Finger"/>
    <property type="match status" value="1"/>
</dbReference>
<keyword evidence="9" id="KW-1185">Reference proteome</keyword>
<feature type="compositionally biased region" description="Polar residues" evidence="5">
    <location>
        <begin position="1598"/>
        <end position="1615"/>
    </location>
</feature>
<feature type="domain" description="Tudor" evidence="8">
    <location>
        <begin position="1053"/>
        <end position="1112"/>
    </location>
</feature>
<feature type="domain" description="B box-type" evidence="7">
    <location>
        <begin position="136"/>
        <end position="183"/>
    </location>
</feature>
<dbReference type="SUPFAM" id="SSF57850">
    <property type="entry name" value="RING/U-box"/>
    <property type="match status" value="1"/>
</dbReference>
<evidence type="ECO:0000256" key="3">
    <source>
        <dbReference type="ARBA" id="ARBA00022833"/>
    </source>
</evidence>
<dbReference type="GO" id="GO:0008270">
    <property type="term" value="F:zinc ion binding"/>
    <property type="evidence" value="ECO:0007669"/>
    <property type="project" value="UniProtKB-KW"/>
</dbReference>
<feature type="domain" description="Tudor" evidence="8">
    <location>
        <begin position="744"/>
        <end position="803"/>
    </location>
</feature>
<dbReference type="FunFam" id="2.30.30.140:FF:000018">
    <property type="entry name" value="Serine/threonine-protein kinase 31"/>
    <property type="match status" value="2"/>
</dbReference>
<feature type="compositionally biased region" description="Polar residues" evidence="5">
    <location>
        <begin position="1566"/>
        <end position="1583"/>
    </location>
</feature>
<dbReference type="SMART" id="SM00333">
    <property type="entry name" value="TUDOR"/>
    <property type="match status" value="4"/>
</dbReference>
<feature type="compositionally biased region" description="Acidic residues" evidence="5">
    <location>
        <begin position="409"/>
        <end position="423"/>
    </location>
</feature>
<protein>
    <submittedName>
        <fullName evidence="10">RING finger protein 17-like isoform X1</fullName>
    </submittedName>
</protein>
<dbReference type="InterPro" id="IPR013087">
    <property type="entry name" value="Znf_C2H2_type"/>
</dbReference>
<dbReference type="Proteomes" id="UP000515163">
    <property type="component" value="Unplaced"/>
</dbReference>
<dbReference type="CDD" id="cd20379">
    <property type="entry name" value="Tudor_dTUD-like"/>
    <property type="match status" value="1"/>
</dbReference>
<dbReference type="SMART" id="SM00336">
    <property type="entry name" value="BBOX"/>
    <property type="match status" value="2"/>
</dbReference>
<evidence type="ECO:0000313" key="10">
    <source>
        <dbReference type="RefSeq" id="XP_031556531.1"/>
    </source>
</evidence>
<evidence type="ECO:0000256" key="5">
    <source>
        <dbReference type="SAM" id="MobiDB-lite"/>
    </source>
</evidence>
<evidence type="ECO:0000259" key="8">
    <source>
        <dbReference type="PROSITE" id="PS50304"/>
    </source>
</evidence>
<gene>
    <name evidence="10" type="primary">LOC116293265</name>
</gene>
<dbReference type="CDD" id="cd19756">
    <property type="entry name" value="Bbox2"/>
    <property type="match status" value="1"/>
</dbReference>
<dbReference type="SMART" id="SM00184">
    <property type="entry name" value="RING"/>
    <property type="match status" value="1"/>
</dbReference>
<sequence>MQRTPTCKNCCRNFCFQGFYKNKPPNIPLLLECGHTFCKGCITKLARLHKTQVICPECNYPTVLVKEGEAGVAELQVNVYTMGIMATNSYRKALLERTTAKKADFKLTSKTGMQQAVALIARQRQLQGEGGQKGSNAVLKCEECFSATATSRCIKCECVFCTKCFEKVHSSSHTLQKHRPLPLLETSADANSFGCTLHDNRPFEFFDKDDKQPVCAHCVVVGDRQTHDIVPIDHMTNEIKEQLQQSLNDGKSILMHLEHSQKKINDALAHSKSDKMQLINEIREHFQFLSANLQVRENVLVKEVESSQSAGESLELSVTEDIKKTRNLIMELEMTLEEPSKLINRAKGFMTELEKLREKPCFAVKTTNPDGDESRFSYNDDYLDSIRVHGEIKQAESIGLELKKLSEVSEEELNQQSDEEETESVMSEDSSVLDDIDNNNDVRRSLAARKLLNIPYRHELAQVTHIRDPSYFMVQRLADMEQLNVMMNAINKYCEASDASDLVLEANIGDMVCAQFTVDNHWYRARVMSMNAPSHHNVLPTVENGLTIQVMYIDYGNLEWIPMIRLRTMPKKFLQVPDMAVCCSLVDVVPPFQQNQWPPKAIKAFGSLTGDKPLLMTALRRGLNGTLHVDLKSPDDDEPTHDDDRPASVRDALVFLEVAKFKSPASEPSVQVMQQSFPMRSFKDPSALEEGQTVPVLISHVTGPDEIYLQKLDEDEVSQLLFTMQEMERLYNERTKRKDLDILWPYKGLVCSARFTEDKSWYRALVVGVNSDETVDVTYVDYGNAETLPFSEIRKLPDSLLGLPRQAYPACLADVKPCEESEDWNEQVQDFVCGLLLNKQFDANIIGTSGGKASIVLRDATSQKDVSVNDLLVQCHRAVPSGLGVVKSFEEDEEAKKPSEEEKNSANEEGKVTVEKEEKQSAVEETQAEDKLDIKTTESIEKTDEHRNEGIETHPQEEMAVIMENQGKEKTIPSTNKPPMSPPERLLAQYPPAIPPVDRQFQASVTYVGLDGSIFVQELKEDDRTLINMMEKLNIRYNSHDQDPSDTPTSIKDLFIGQPCCARFSDDGMWYRALVTKVIVPNKVEVNYIDFGNSEIVPLSELRLEVLDIDVPKQCLQLVLYGVRPANSQGRWSGEAISFLSEMIVGKDCSAIIEGAKIPGMPMEVRLCFPDGMNVADALIAKGLVTSTSGVVGPAPDVQSFPAGMSKATRSKSRGKKNPPVSRVENKLQAMLISAREADNILPQTQLPEVGMPFDVTVTHVEHPGSFFIQRSPDFDLEDVYDTDPTLLDVEEELEKLEEMAISINQPEYFKKYEPLAHAKKGLLCCGRYTEDDMWYRGQVLAVQSDKPLRALVRYFDYGNSEVLTGDRMRGFPSELLDLPIQATHCCLGDVTLPKKTADSSKEGSGWHPEAKEQMIELVAGKRLTAKIVAYSSPISVILYDHVPSEDGEPLDISIGETLAKKGLLLASREDYDVLSGDLSSEGAPSEESSDVEIEDDEVNEETSDNGTPVDWATKVEKELDFGETRELTRELINPDAQTTKPQSENLLEKLLSSRVGFAPVGKSTPLLTPQEFSVSPTKSLVTSDPVARGQDEATADITGQRSVQDSEPQKSQTVKNKDEEEKEEEKELNSGVPETLV</sequence>
<dbReference type="SUPFAM" id="SSF63748">
    <property type="entry name" value="Tudor/PWWP/MBT"/>
    <property type="match status" value="4"/>
</dbReference>
<keyword evidence="3" id="KW-0862">Zinc</keyword>
<dbReference type="PANTHER" id="PTHR16442:SF1">
    <property type="entry name" value="RING FINGER PROTEIN 17"/>
    <property type="match status" value="1"/>
</dbReference>
<dbReference type="Gene3D" id="3.30.40.10">
    <property type="entry name" value="Zinc/RING finger domain, C3HC4 (zinc finger)"/>
    <property type="match status" value="1"/>
</dbReference>
<dbReference type="PROSITE" id="PS50119">
    <property type="entry name" value="ZF_BBOX"/>
    <property type="match status" value="1"/>
</dbReference>
<evidence type="ECO:0000313" key="9">
    <source>
        <dbReference type="Proteomes" id="UP000515163"/>
    </source>
</evidence>
<dbReference type="PROSITE" id="PS00518">
    <property type="entry name" value="ZF_RING_1"/>
    <property type="match status" value="1"/>
</dbReference>
<dbReference type="Gene3D" id="2.30.30.140">
    <property type="match status" value="4"/>
</dbReference>
<evidence type="ECO:0000256" key="2">
    <source>
        <dbReference type="ARBA" id="ARBA00022771"/>
    </source>
</evidence>
<dbReference type="FunCoup" id="A0A6P8HLA2">
    <property type="interactions" value="2"/>
</dbReference>
<organism evidence="9 10">
    <name type="scientific">Actinia tenebrosa</name>
    <name type="common">Australian red waratah sea anemone</name>
    <dbReference type="NCBI Taxonomy" id="6105"/>
    <lineage>
        <taxon>Eukaryota</taxon>
        <taxon>Metazoa</taxon>
        <taxon>Cnidaria</taxon>
        <taxon>Anthozoa</taxon>
        <taxon>Hexacorallia</taxon>
        <taxon>Actiniaria</taxon>
        <taxon>Actiniidae</taxon>
        <taxon>Actinia</taxon>
    </lineage>
</organism>
<evidence type="ECO:0000256" key="4">
    <source>
        <dbReference type="PROSITE-ProRule" id="PRU00024"/>
    </source>
</evidence>
<dbReference type="Pfam" id="PF00567">
    <property type="entry name" value="TUDOR"/>
    <property type="match status" value="4"/>
</dbReference>
<feature type="domain" description="Tudor" evidence="8">
    <location>
        <begin position="505"/>
        <end position="576"/>
    </location>
</feature>
<dbReference type="CDD" id="cd19757">
    <property type="entry name" value="Bbox1"/>
    <property type="match status" value="1"/>
</dbReference>
<dbReference type="InterPro" id="IPR017907">
    <property type="entry name" value="Znf_RING_CS"/>
</dbReference>
<evidence type="ECO:0000259" key="7">
    <source>
        <dbReference type="PROSITE" id="PS50119"/>
    </source>
</evidence>
<dbReference type="InterPro" id="IPR002999">
    <property type="entry name" value="Tudor"/>
</dbReference>
<dbReference type="Gene3D" id="2.40.50.90">
    <property type="match status" value="3"/>
</dbReference>
<feature type="region of interest" description="Disordered" evidence="5">
    <location>
        <begin position="1560"/>
        <end position="1638"/>
    </location>
</feature>
<evidence type="ECO:0000256" key="1">
    <source>
        <dbReference type="ARBA" id="ARBA00022723"/>
    </source>
</evidence>
<dbReference type="PROSITE" id="PS00028">
    <property type="entry name" value="ZINC_FINGER_C2H2_1"/>
    <property type="match status" value="1"/>
</dbReference>
<dbReference type="SUPFAM" id="SSF50199">
    <property type="entry name" value="Staphylococcal nuclease"/>
    <property type="match status" value="1"/>
</dbReference>
<dbReference type="KEGG" id="aten:116293265"/>
<dbReference type="SUPFAM" id="SSF57845">
    <property type="entry name" value="B-box zinc-binding domain"/>
    <property type="match status" value="1"/>
</dbReference>
<feature type="region of interest" description="Disordered" evidence="5">
    <location>
        <begin position="1476"/>
        <end position="1511"/>
    </location>
</feature>
<dbReference type="RefSeq" id="XP_031556531.1">
    <property type="nucleotide sequence ID" value="XM_031700671.1"/>
</dbReference>
<dbReference type="InterPro" id="IPR013083">
    <property type="entry name" value="Znf_RING/FYVE/PHD"/>
</dbReference>
<dbReference type="Gene3D" id="4.10.830.40">
    <property type="match status" value="1"/>
</dbReference>
<feature type="region of interest" description="Disordered" evidence="5">
    <location>
        <begin position="1202"/>
        <end position="1222"/>
    </location>
</feature>
<dbReference type="PROSITE" id="PS50304">
    <property type="entry name" value="TUDOR"/>
    <property type="match status" value="4"/>
</dbReference>
<accession>A0A6P8HLA2</accession>
<dbReference type="InterPro" id="IPR000315">
    <property type="entry name" value="Znf_B-box"/>
</dbReference>
<keyword evidence="1" id="KW-0479">Metal-binding</keyword>
<dbReference type="InterPro" id="IPR035437">
    <property type="entry name" value="SNase_OB-fold_sf"/>
</dbReference>
<dbReference type="PROSITE" id="PS50089">
    <property type="entry name" value="ZF_RING_2"/>
    <property type="match status" value="1"/>
</dbReference>